<feature type="domain" description="Prolyl 4-hydroxylase alpha subunit Fe(2+) 2OG dioxygenase" evidence="1">
    <location>
        <begin position="128"/>
        <end position="221"/>
    </location>
</feature>
<dbReference type="Gene3D" id="2.60.120.620">
    <property type="entry name" value="q2cbj1_9rhob like domain"/>
    <property type="match status" value="1"/>
</dbReference>
<dbReference type="PANTHER" id="PTHR12117:SF0">
    <property type="entry name" value="PROLYL 3-HYDROXYLASE OGFOD1"/>
    <property type="match status" value="1"/>
</dbReference>
<dbReference type="InterPro" id="IPR044862">
    <property type="entry name" value="Pro_4_hyd_alph_FE2OG_OXY"/>
</dbReference>
<evidence type="ECO:0000313" key="3">
    <source>
        <dbReference type="Proteomes" id="UP000534186"/>
    </source>
</evidence>
<dbReference type="Proteomes" id="UP000534186">
    <property type="component" value="Unassembled WGS sequence"/>
</dbReference>
<evidence type="ECO:0000313" key="2">
    <source>
        <dbReference type="EMBL" id="NYF52334.1"/>
    </source>
</evidence>
<protein>
    <recommendedName>
        <fullName evidence="1">Prolyl 4-hydroxylase alpha subunit Fe(2+) 2OG dioxygenase domain-containing protein</fullName>
    </recommendedName>
</protein>
<dbReference type="Pfam" id="PF13640">
    <property type="entry name" value="2OG-FeII_Oxy_3"/>
    <property type="match status" value="1"/>
</dbReference>
<reference evidence="2 3" key="1">
    <citation type="submission" date="2020-07" db="EMBL/GenBank/DDBJ databases">
        <title>Genomic Encyclopedia of Type Strains, Phase IV (KMG-V): Genome sequencing to study the core and pangenomes of soil and plant-associated prokaryotes.</title>
        <authorList>
            <person name="Whitman W."/>
        </authorList>
    </citation>
    <scope>NUCLEOTIDE SEQUENCE [LARGE SCALE GENOMIC DNA]</scope>
    <source>
        <strain evidence="2 3">M8UP30</strain>
    </source>
</reference>
<proteinExistence type="predicted"/>
<dbReference type="InterPro" id="IPR051842">
    <property type="entry name" value="uS12_prolyl_hydroxylase"/>
</dbReference>
<accession>A0A7Y9T5H6</accession>
<dbReference type="EMBL" id="JACCCV010000002">
    <property type="protein sequence ID" value="NYF52334.1"/>
    <property type="molecule type" value="Genomic_DNA"/>
</dbReference>
<organism evidence="2 3">
    <name type="scientific">Tunturiibacter lichenicola</name>
    <dbReference type="NCBI Taxonomy" id="2051959"/>
    <lineage>
        <taxon>Bacteria</taxon>
        <taxon>Pseudomonadati</taxon>
        <taxon>Acidobacteriota</taxon>
        <taxon>Terriglobia</taxon>
        <taxon>Terriglobales</taxon>
        <taxon>Acidobacteriaceae</taxon>
        <taxon>Tunturiibacter</taxon>
    </lineage>
</organism>
<evidence type="ECO:0000259" key="1">
    <source>
        <dbReference type="Pfam" id="PF13640"/>
    </source>
</evidence>
<name>A0A7Y9T5H6_9BACT</name>
<gene>
    <name evidence="2" type="ORF">HDF12_002733</name>
</gene>
<comment type="caution">
    <text evidence="2">The sequence shown here is derived from an EMBL/GenBank/DDBJ whole genome shotgun (WGS) entry which is preliminary data.</text>
</comment>
<dbReference type="PANTHER" id="PTHR12117">
    <property type="entry name" value="HISTONE ACETYLTRANSFERASE COMPLEX"/>
    <property type="match status" value="1"/>
</dbReference>
<sequence length="271" mass="30819">MQNETGIRDVSRLLDQLSLSESSSSLANRYQNNRPFPYLTIDNLFDSEQLTAVLEEMSHTKKSDWVHHNTQNLEKLGQKSAAGLGPAGFQLVALLHSAPFLYLLSEITGIWNLLPDPYMHGAGYSIIPPKGKFDVHIDSNADITSGLIRRLALIIYLNHDWTPDYGGQLELWNEDASRKEAEIEPIFNRTLLMKISETSYHGINPVVEPSGRSRYSFMIYYNTAGSILGKEMGVHSSLYAPDCYRPKPTVRSLVRKWTPPVFYDFVRQRIR</sequence>
<dbReference type="AlphaFoldDB" id="A0A7Y9T5H6"/>